<keyword evidence="2 5" id="KW-0812">Transmembrane</keyword>
<keyword evidence="3 5" id="KW-1133">Transmembrane helix</keyword>
<accession>A0ABS6TGP1</accession>
<dbReference type="InterPro" id="IPR017871">
    <property type="entry name" value="ABC_transporter-like_CS"/>
</dbReference>
<evidence type="ECO:0000256" key="2">
    <source>
        <dbReference type="ARBA" id="ARBA00022692"/>
    </source>
</evidence>
<keyword evidence="8" id="KW-0547">Nucleotide-binding</keyword>
<reference evidence="8 9" key="1">
    <citation type="submission" date="2021-06" db="EMBL/GenBank/DDBJ databases">
        <title>Enterococcus alishanensis sp. nov., a novel lactic acid bacterium isolated from fresh coffee beans.</title>
        <authorList>
            <person name="Chen Y.-S."/>
        </authorList>
    </citation>
    <scope>NUCLEOTIDE SEQUENCE [LARGE SCALE GENOMIC DNA]</scope>
    <source>
        <strain evidence="8 9">ALS3</strain>
    </source>
</reference>
<evidence type="ECO:0000313" key="9">
    <source>
        <dbReference type="Proteomes" id="UP000774130"/>
    </source>
</evidence>
<proteinExistence type="predicted"/>
<dbReference type="PROSITE" id="PS50929">
    <property type="entry name" value="ABC_TM1F"/>
    <property type="match status" value="1"/>
</dbReference>
<dbReference type="PANTHER" id="PTHR43394">
    <property type="entry name" value="ATP-DEPENDENT PERMEASE MDL1, MITOCHONDRIAL"/>
    <property type="match status" value="1"/>
</dbReference>
<dbReference type="GO" id="GO:0005524">
    <property type="term" value="F:ATP binding"/>
    <property type="evidence" value="ECO:0007669"/>
    <property type="project" value="UniProtKB-KW"/>
</dbReference>
<evidence type="ECO:0000256" key="4">
    <source>
        <dbReference type="ARBA" id="ARBA00023136"/>
    </source>
</evidence>
<sequence>MKSQNSLSYLFKLAGRSRWLLLFSGIFSLISGLLDFVPFIMLYRVLLFLFGENPNGELATQYAIYAIIAIVFKFLTSIISGALSHIGAFNTLYEIRCRLSTHIANIHLGFFTNNTSGKIKKVIIEDTERIETLLAHQVPDLVKAVTAPIIMFIYMCTVNWQMSVSLLLPIVLGAAVIMLGMRSSGSYMPLYHQLTGKLNSSIMQFINGMNVMKAFNVTAKGFKQYSDTVEEYHVMWTECTKAQGPYYAIFMVLIESGIYFSFPIGGWMYLNDAIDLPVYLFFIVMSIVFLTSLKSLSNFSVAIMQIMTGTEKIKEIMDVPNQHFGSVSTMSQELNALDFANVTFAYEKENVLKDLSLHIPANSLTAFVGVSGSGKSTTAQLIPRFWDNQNGSIKMDQTMLKDFSEKSLMENVSFVFQDAFMLHDTIRMNIAVGKTDATEDEIIAAAKAAQIHDMIMGLPEGYDTIFGEAGVKMSGGEKQRICIARAILKNSPVLVLDEATSFTDIENERKIQLALGELLKDKTTIMIAHRLHTIINANQICVFDDGRIIEQGTHQELLDKAGKYAHMWTAYTSERAVIR</sequence>
<dbReference type="InterPro" id="IPR003439">
    <property type="entry name" value="ABC_transporter-like_ATP-bd"/>
</dbReference>
<keyword evidence="4 5" id="KW-0472">Membrane</keyword>
<dbReference type="InterPro" id="IPR039421">
    <property type="entry name" value="Type_1_exporter"/>
</dbReference>
<evidence type="ECO:0000256" key="1">
    <source>
        <dbReference type="ARBA" id="ARBA00004141"/>
    </source>
</evidence>
<evidence type="ECO:0000256" key="3">
    <source>
        <dbReference type="ARBA" id="ARBA00022989"/>
    </source>
</evidence>
<name>A0ABS6TGP1_9ENTE</name>
<evidence type="ECO:0000313" key="8">
    <source>
        <dbReference type="EMBL" id="MBV7392103.1"/>
    </source>
</evidence>
<feature type="transmembrane region" description="Helical" evidence="5">
    <location>
        <begin position="166"/>
        <end position="184"/>
    </location>
</feature>
<gene>
    <name evidence="8" type="ORF">KUA55_15580</name>
</gene>
<comment type="caution">
    <text evidence="8">The sequence shown here is derived from an EMBL/GenBank/DDBJ whole genome shotgun (WGS) entry which is preliminary data.</text>
</comment>
<feature type="domain" description="ABC transmembrane type-1" evidence="7">
    <location>
        <begin position="22"/>
        <end position="305"/>
    </location>
</feature>
<dbReference type="Proteomes" id="UP000774130">
    <property type="component" value="Unassembled WGS sequence"/>
</dbReference>
<dbReference type="InterPro" id="IPR003593">
    <property type="entry name" value="AAA+_ATPase"/>
</dbReference>
<dbReference type="SMART" id="SM00382">
    <property type="entry name" value="AAA"/>
    <property type="match status" value="1"/>
</dbReference>
<evidence type="ECO:0000256" key="5">
    <source>
        <dbReference type="SAM" id="Phobius"/>
    </source>
</evidence>
<dbReference type="InterPro" id="IPR011527">
    <property type="entry name" value="ABC1_TM_dom"/>
</dbReference>
<dbReference type="PANTHER" id="PTHR43394:SF1">
    <property type="entry name" value="ATP-BINDING CASSETTE SUB-FAMILY B MEMBER 10, MITOCHONDRIAL"/>
    <property type="match status" value="1"/>
</dbReference>
<evidence type="ECO:0000259" key="7">
    <source>
        <dbReference type="PROSITE" id="PS50929"/>
    </source>
</evidence>
<dbReference type="Pfam" id="PF00664">
    <property type="entry name" value="ABC_membrane"/>
    <property type="match status" value="1"/>
</dbReference>
<dbReference type="PROSITE" id="PS50893">
    <property type="entry name" value="ABC_TRANSPORTER_2"/>
    <property type="match status" value="1"/>
</dbReference>
<organism evidence="8 9">
    <name type="scientific">Enterococcus alishanensis</name>
    <dbReference type="NCBI Taxonomy" id="1303817"/>
    <lineage>
        <taxon>Bacteria</taxon>
        <taxon>Bacillati</taxon>
        <taxon>Bacillota</taxon>
        <taxon>Bacilli</taxon>
        <taxon>Lactobacillales</taxon>
        <taxon>Enterococcaceae</taxon>
        <taxon>Enterococcus</taxon>
    </lineage>
</organism>
<evidence type="ECO:0000259" key="6">
    <source>
        <dbReference type="PROSITE" id="PS50893"/>
    </source>
</evidence>
<dbReference type="CDD" id="cd07346">
    <property type="entry name" value="ABC_6TM_exporters"/>
    <property type="match status" value="1"/>
</dbReference>
<feature type="domain" description="ABC transporter" evidence="6">
    <location>
        <begin position="337"/>
        <end position="570"/>
    </location>
</feature>
<keyword evidence="9" id="KW-1185">Reference proteome</keyword>
<feature type="transmembrane region" description="Helical" evidence="5">
    <location>
        <begin position="63"/>
        <end position="89"/>
    </location>
</feature>
<dbReference type="Pfam" id="PF00005">
    <property type="entry name" value="ABC_tran"/>
    <property type="match status" value="1"/>
</dbReference>
<dbReference type="PROSITE" id="PS00211">
    <property type="entry name" value="ABC_TRANSPORTER_1"/>
    <property type="match status" value="1"/>
</dbReference>
<comment type="subcellular location">
    <subcellularLocation>
        <location evidence="1">Membrane</location>
        <topology evidence="1">Multi-pass membrane protein</topology>
    </subcellularLocation>
</comment>
<feature type="transmembrane region" description="Helical" evidence="5">
    <location>
        <begin position="276"/>
        <end position="296"/>
    </location>
</feature>
<feature type="transmembrane region" description="Helical" evidence="5">
    <location>
        <begin position="20"/>
        <end position="43"/>
    </location>
</feature>
<feature type="transmembrane region" description="Helical" evidence="5">
    <location>
        <begin position="246"/>
        <end position="270"/>
    </location>
</feature>
<dbReference type="EMBL" id="JAHUZB010000007">
    <property type="protein sequence ID" value="MBV7392103.1"/>
    <property type="molecule type" value="Genomic_DNA"/>
</dbReference>
<dbReference type="RefSeq" id="WP_218327315.1">
    <property type="nucleotide sequence ID" value="NZ_JAHUZB010000007.1"/>
</dbReference>
<keyword evidence="8" id="KW-0067">ATP-binding</keyword>
<protein>
    <submittedName>
        <fullName evidence="8">ABC transporter ATP-binding protein/permease</fullName>
    </submittedName>
</protein>